<reference evidence="2" key="2">
    <citation type="submission" date="2020-09" db="EMBL/GenBank/DDBJ databases">
        <authorList>
            <person name="Sun Q."/>
            <person name="Zhou Y."/>
        </authorList>
    </citation>
    <scope>NUCLEOTIDE SEQUENCE</scope>
    <source>
        <strain evidence="2">CGMCC 1.6293</strain>
    </source>
</reference>
<reference evidence="2" key="1">
    <citation type="journal article" date="2014" name="Int. J. Syst. Evol. Microbiol.">
        <title>Complete genome sequence of Corynebacterium casei LMG S-19264T (=DSM 44701T), isolated from a smear-ripened cheese.</title>
        <authorList>
            <consortium name="US DOE Joint Genome Institute (JGI-PGF)"/>
            <person name="Walter F."/>
            <person name="Albersmeier A."/>
            <person name="Kalinowski J."/>
            <person name="Ruckert C."/>
        </authorList>
    </citation>
    <scope>NUCLEOTIDE SEQUENCE</scope>
    <source>
        <strain evidence="2">CGMCC 1.6293</strain>
    </source>
</reference>
<protein>
    <submittedName>
        <fullName evidence="2">Uroporphyrinogen III methyltransferase</fullName>
    </submittedName>
</protein>
<sequence length="240" mass="25352">MTPTVLLTRPAPDSAAFAAALTERIAVPVVVSPLMRIVTDGTLPNMDDVDGVIFTSRNGVRAYRELNGPARPCYCVGPGTAEEARAAGMPARFAEGDAVALEALIRSEAPEGRWLHLHGRHVRVDVSARLREAGIAAEGRVVYAQEAQPLSAEARALLDGEAPVVAPVFSPRSAKLLAQGEKSAAPVYIVAMSDAVASALGDWPRTKCTIAGQMDFRSMLEATVESIELAARVEGGRTPK</sequence>
<name>A0A917T2B4_9RHOB</name>
<evidence type="ECO:0000259" key="1">
    <source>
        <dbReference type="Pfam" id="PF02602"/>
    </source>
</evidence>
<dbReference type="Gene3D" id="3.40.50.10090">
    <property type="match status" value="1"/>
</dbReference>
<keyword evidence="3" id="KW-1185">Reference proteome</keyword>
<evidence type="ECO:0000313" key="2">
    <source>
        <dbReference type="EMBL" id="GGM08255.1"/>
    </source>
</evidence>
<accession>A0A917T2B4</accession>
<proteinExistence type="predicted"/>
<dbReference type="AlphaFoldDB" id="A0A917T2B4"/>
<dbReference type="InterPro" id="IPR036108">
    <property type="entry name" value="4pyrrol_syn_uPrphyn_synt_sf"/>
</dbReference>
<dbReference type="GO" id="GO:0008168">
    <property type="term" value="F:methyltransferase activity"/>
    <property type="evidence" value="ECO:0007669"/>
    <property type="project" value="UniProtKB-KW"/>
</dbReference>
<dbReference type="GO" id="GO:0032259">
    <property type="term" value="P:methylation"/>
    <property type="evidence" value="ECO:0007669"/>
    <property type="project" value="UniProtKB-KW"/>
</dbReference>
<dbReference type="Pfam" id="PF02602">
    <property type="entry name" value="HEM4"/>
    <property type="match status" value="1"/>
</dbReference>
<feature type="domain" description="Tetrapyrrole biosynthesis uroporphyrinogen III synthase" evidence="1">
    <location>
        <begin position="18"/>
        <end position="220"/>
    </location>
</feature>
<gene>
    <name evidence="2" type="ORF">GCM10011534_32780</name>
</gene>
<dbReference type="InterPro" id="IPR003754">
    <property type="entry name" value="4pyrrol_synth_uPrphyn_synth"/>
</dbReference>
<dbReference type="EMBL" id="BMLF01000002">
    <property type="protein sequence ID" value="GGM08255.1"/>
    <property type="molecule type" value="Genomic_DNA"/>
</dbReference>
<dbReference type="SUPFAM" id="SSF69618">
    <property type="entry name" value="HemD-like"/>
    <property type="match status" value="1"/>
</dbReference>
<keyword evidence="2" id="KW-0808">Transferase</keyword>
<dbReference type="GO" id="GO:0033014">
    <property type="term" value="P:tetrapyrrole biosynthetic process"/>
    <property type="evidence" value="ECO:0007669"/>
    <property type="project" value="InterPro"/>
</dbReference>
<comment type="caution">
    <text evidence="2">The sequence shown here is derived from an EMBL/GenBank/DDBJ whole genome shotgun (WGS) entry which is preliminary data.</text>
</comment>
<organism evidence="2 3">
    <name type="scientific">Pseudooceanicola nanhaiensis</name>
    <dbReference type="NCBI Taxonomy" id="375761"/>
    <lineage>
        <taxon>Bacteria</taxon>
        <taxon>Pseudomonadati</taxon>
        <taxon>Pseudomonadota</taxon>
        <taxon>Alphaproteobacteria</taxon>
        <taxon>Rhodobacterales</taxon>
        <taxon>Paracoccaceae</taxon>
        <taxon>Pseudooceanicola</taxon>
    </lineage>
</organism>
<dbReference type="GO" id="GO:0004852">
    <property type="term" value="F:uroporphyrinogen-III synthase activity"/>
    <property type="evidence" value="ECO:0007669"/>
    <property type="project" value="InterPro"/>
</dbReference>
<dbReference type="Proteomes" id="UP000649829">
    <property type="component" value="Unassembled WGS sequence"/>
</dbReference>
<evidence type="ECO:0000313" key="3">
    <source>
        <dbReference type="Proteomes" id="UP000649829"/>
    </source>
</evidence>
<keyword evidence="2" id="KW-0489">Methyltransferase</keyword>
<dbReference type="CDD" id="cd06578">
    <property type="entry name" value="HemD"/>
    <property type="match status" value="1"/>
</dbReference>
<dbReference type="RefSeq" id="WP_028286946.1">
    <property type="nucleotide sequence ID" value="NZ_BMLF01000002.1"/>
</dbReference>